<evidence type="ECO:0000259" key="1">
    <source>
        <dbReference type="Pfam" id="PF20803"/>
    </source>
</evidence>
<feature type="domain" description="Transcriptional repressor PaaX-like central Cas2-like" evidence="1">
    <location>
        <begin position="98"/>
        <end position="170"/>
    </location>
</feature>
<proteinExistence type="predicted"/>
<protein>
    <recommendedName>
        <fullName evidence="1">Transcriptional repressor PaaX-like central Cas2-like domain-containing protein</fullName>
    </recommendedName>
</protein>
<accession>A0A932YW19</accession>
<dbReference type="Pfam" id="PF20803">
    <property type="entry name" value="PaaX_M"/>
    <property type="match status" value="1"/>
</dbReference>
<organism evidence="2 3">
    <name type="scientific">Candidatus Sungiibacteriota bacterium</name>
    <dbReference type="NCBI Taxonomy" id="2750080"/>
    <lineage>
        <taxon>Bacteria</taxon>
        <taxon>Candidatus Sungiibacteriota</taxon>
    </lineage>
</organism>
<dbReference type="InterPro" id="IPR048846">
    <property type="entry name" value="PaaX-like_central"/>
</dbReference>
<dbReference type="EMBL" id="JACQMJ010000008">
    <property type="protein sequence ID" value="MBI4132451.1"/>
    <property type="molecule type" value="Genomic_DNA"/>
</dbReference>
<gene>
    <name evidence="2" type="ORF">HY474_02365</name>
</gene>
<name>A0A932YW19_9BACT</name>
<dbReference type="Gene3D" id="3.30.70.2650">
    <property type="match status" value="1"/>
</dbReference>
<reference evidence="2" key="1">
    <citation type="submission" date="2020-07" db="EMBL/GenBank/DDBJ databases">
        <title>Huge and variable diversity of episymbiotic CPR bacteria and DPANN archaea in groundwater ecosystems.</title>
        <authorList>
            <person name="He C.Y."/>
            <person name="Keren R."/>
            <person name="Whittaker M."/>
            <person name="Farag I.F."/>
            <person name="Doudna J."/>
            <person name="Cate J.H.D."/>
            <person name="Banfield J.F."/>
        </authorList>
    </citation>
    <scope>NUCLEOTIDE SEQUENCE</scope>
    <source>
        <strain evidence="2">NC_groundwater_1226_Ag_S-0.1um_59_124</strain>
    </source>
</reference>
<dbReference type="Proteomes" id="UP000704960">
    <property type="component" value="Unassembled WGS sequence"/>
</dbReference>
<comment type="caution">
    <text evidence="2">The sequence shown here is derived from an EMBL/GenBank/DDBJ whole genome shotgun (WGS) entry which is preliminary data.</text>
</comment>
<sequence length="182" mass="21702">MPAIGKTQRTILLLLAAGGALLLSRSPRRSFRIISEVQRELRKLRADALRESIRRLYESHLIDSRDLPGGETRITLNNDGKRYVLKYRLDDMRIVRPKSWDQKWRLILFDVPEKRRPVRDALRRHFRQLGCIELQKSAFIHPFDCQNEIDFLIEFFQARRFVRFLVVEQIDNALHLRAKFHI</sequence>
<evidence type="ECO:0000313" key="2">
    <source>
        <dbReference type="EMBL" id="MBI4132451.1"/>
    </source>
</evidence>
<evidence type="ECO:0000313" key="3">
    <source>
        <dbReference type="Proteomes" id="UP000704960"/>
    </source>
</evidence>
<dbReference type="AlphaFoldDB" id="A0A932YW19"/>